<sequence length="239" mass="28525">MSYEQQITYCGKVIEVEKKKGAAKSSRKRLRRPKEQTTTEQQQERNKRRAERKLTQIINTNFGEGDHHLILTYRKQDRLPPGEARKALEKFMRKLRALYKKHGAELKYISVTEYKNTAIHHHLIINNTVPAKEINRLWQYGRPKYVQLDSTGQYKDLAEYLIKETEKSFREPDAPFKQRWNASRNLKKPVVKKKIVKRESWSKAPKPFKGYMLEKDSFYQCEQGDTGYIYQFYSMRKVE</sequence>
<dbReference type="Pfam" id="PF23343">
    <property type="entry name" value="REP_ORF2-G2P"/>
    <property type="match status" value="1"/>
</dbReference>
<evidence type="ECO:0000259" key="2">
    <source>
        <dbReference type="Pfam" id="PF23343"/>
    </source>
</evidence>
<reference evidence="3 4" key="1">
    <citation type="submission" date="2016-11" db="EMBL/GenBank/DDBJ databases">
        <authorList>
            <person name="Varghese N."/>
            <person name="Submissions S."/>
        </authorList>
    </citation>
    <scope>NUCLEOTIDE SEQUENCE [LARGE SCALE GENOMIC DNA]</scope>
    <source>
        <strain evidence="3 4">FD</strain>
    </source>
</reference>
<organism evidence="3 4">
    <name type="scientific">Eubacterium callanderi</name>
    <dbReference type="NCBI Taxonomy" id="53442"/>
    <lineage>
        <taxon>Bacteria</taxon>
        <taxon>Bacillati</taxon>
        <taxon>Bacillota</taxon>
        <taxon>Clostridia</taxon>
        <taxon>Eubacteriales</taxon>
        <taxon>Eubacteriaceae</taxon>
        <taxon>Eubacterium</taxon>
    </lineage>
</organism>
<accession>A0AB74EU97</accession>
<protein>
    <recommendedName>
        <fullName evidence="2">Replication-associated protein ORF2/G2P domain-containing protein</fullName>
    </recommendedName>
</protein>
<evidence type="ECO:0000313" key="3">
    <source>
        <dbReference type="EMBL" id="SHK94184.1"/>
    </source>
</evidence>
<name>A0AB74EU97_9FIRM</name>
<dbReference type="RefSeq" id="WP_073382056.1">
    <property type="nucleotide sequence ID" value="NZ_FRBP01000001.1"/>
</dbReference>
<gene>
    <name evidence="3" type="ORF">SAMN04515649_101333</name>
</gene>
<dbReference type="AlphaFoldDB" id="A0AB74EU97"/>
<dbReference type="InterPro" id="IPR056906">
    <property type="entry name" value="ORF2/G2P_dom"/>
</dbReference>
<proteinExistence type="predicted"/>
<feature type="domain" description="Replication-associated protein ORF2/G2P" evidence="2">
    <location>
        <begin position="71"/>
        <end position="164"/>
    </location>
</feature>
<dbReference type="EMBL" id="FRBP01000001">
    <property type="protein sequence ID" value="SHK94184.1"/>
    <property type="molecule type" value="Genomic_DNA"/>
</dbReference>
<feature type="compositionally biased region" description="Basic residues" evidence="1">
    <location>
        <begin position="21"/>
        <end position="32"/>
    </location>
</feature>
<dbReference type="Proteomes" id="UP000184012">
    <property type="component" value="Unassembled WGS sequence"/>
</dbReference>
<feature type="region of interest" description="Disordered" evidence="1">
    <location>
        <begin position="19"/>
        <end position="50"/>
    </location>
</feature>
<evidence type="ECO:0000313" key="4">
    <source>
        <dbReference type="Proteomes" id="UP000184012"/>
    </source>
</evidence>
<comment type="caution">
    <text evidence="3">The sequence shown here is derived from an EMBL/GenBank/DDBJ whole genome shotgun (WGS) entry which is preliminary data.</text>
</comment>
<evidence type="ECO:0000256" key="1">
    <source>
        <dbReference type="SAM" id="MobiDB-lite"/>
    </source>
</evidence>
<feature type="compositionally biased region" description="Basic and acidic residues" evidence="1">
    <location>
        <begin position="33"/>
        <end position="45"/>
    </location>
</feature>